<gene>
    <name evidence="1" type="ORF">AB8O55_18140</name>
</gene>
<organism evidence="1 2">
    <name type="scientific">Saccharopolyspora cebuensis</name>
    <dbReference type="NCBI Taxonomy" id="418759"/>
    <lineage>
        <taxon>Bacteria</taxon>
        <taxon>Bacillati</taxon>
        <taxon>Actinomycetota</taxon>
        <taxon>Actinomycetes</taxon>
        <taxon>Pseudonocardiales</taxon>
        <taxon>Pseudonocardiaceae</taxon>
        <taxon>Saccharopolyspora</taxon>
    </lineage>
</organism>
<reference evidence="1 2" key="1">
    <citation type="submission" date="2024-08" db="EMBL/GenBank/DDBJ databases">
        <title>Genome mining of Saccharopolyspora cebuensis PGLac3 from Nigerian medicinal plant.</title>
        <authorList>
            <person name="Ezeobiora C.E."/>
            <person name="Igbokwe N.H."/>
            <person name="Amin D.H."/>
            <person name="Mendie U.E."/>
        </authorList>
    </citation>
    <scope>NUCLEOTIDE SEQUENCE [LARGE SCALE GENOMIC DNA]</scope>
    <source>
        <strain evidence="1 2">PGLac3</strain>
    </source>
</reference>
<keyword evidence="2" id="KW-1185">Reference proteome</keyword>
<evidence type="ECO:0000313" key="2">
    <source>
        <dbReference type="Proteomes" id="UP001564626"/>
    </source>
</evidence>
<comment type="caution">
    <text evidence="1">The sequence shown here is derived from an EMBL/GenBank/DDBJ whole genome shotgun (WGS) entry which is preliminary data.</text>
</comment>
<evidence type="ECO:0000313" key="1">
    <source>
        <dbReference type="EMBL" id="MEY8041327.1"/>
    </source>
</evidence>
<dbReference type="Proteomes" id="UP001564626">
    <property type="component" value="Unassembled WGS sequence"/>
</dbReference>
<accession>A0ABV4CJQ3</accession>
<dbReference type="RefSeq" id="WP_345364089.1">
    <property type="nucleotide sequence ID" value="NZ_BAABII010000010.1"/>
</dbReference>
<protein>
    <submittedName>
        <fullName evidence="1">Uncharacterized protein</fullName>
    </submittedName>
</protein>
<name>A0ABV4CJQ3_9PSEU</name>
<proteinExistence type="predicted"/>
<sequence length="71" mass="7632">MTDPAHLVRDMQLTILALDCAVRNALDGHPPSAAQLAELAATTELMTTRLREATAPARPGPLVIDAERTDR</sequence>
<dbReference type="EMBL" id="JBGEHV010000034">
    <property type="protein sequence ID" value="MEY8041327.1"/>
    <property type="molecule type" value="Genomic_DNA"/>
</dbReference>